<dbReference type="GO" id="GO:1904680">
    <property type="term" value="F:peptide transmembrane transporter activity"/>
    <property type="evidence" value="ECO:0007669"/>
    <property type="project" value="TreeGrafter"/>
</dbReference>
<dbReference type="SUPFAM" id="SSF53850">
    <property type="entry name" value="Periplasmic binding protein-like II"/>
    <property type="match status" value="1"/>
</dbReference>
<dbReference type="PANTHER" id="PTHR30290">
    <property type="entry name" value="PERIPLASMIC BINDING COMPONENT OF ABC TRANSPORTER"/>
    <property type="match status" value="1"/>
</dbReference>
<organism evidence="2 3">
    <name type="scientific">Kushneria marisflavi</name>
    <dbReference type="NCBI Taxonomy" id="157779"/>
    <lineage>
        <taxon>Bacteria</taxon>
        <taxon>Pseudomonadati</taxon>
        <taxon>Pseudomonadota</taxon>
        <taxon>Gammaproteobacteria</taxon>
        <taxon>Oceanospirillales</taxon>
        <taxon>Halomonadaceae</taxon>
        <taxon>Kushneria</taxon>
    </lineage>
</organism>
<evidence type="ECO:0000313" key="3">
    <source>
        <dbReference type="Proteomes" id="UP000194457"/>
    </source>
</evidence>
<dbReference type="Proteomes" id="UP000194457">
    <property type="component" value="Chromosome"/>
</dbReference>
<evidence type="ECO:0000313" key="2">
    <source>
        <dbReference type="EMBL" id="ART63055.1"/>
    </source>
</evidence>
<dbReference type="PROSITE" id="PS51318">
    <property type="entry name" value="TAT"/>
    <property type="match status" value="1"/>
</dbReference>
<reference evidence="2 3" key="1">
    <citation type="submission" date="2017-05" db="EMBL/GenBank/DDBJ databases">
        <authorList>
            <person name="Song R."/>
            <person name="Chenine A.L."/>
            <person name="Ruprecht R.M."/>
        </authorList>
    </citation>
    <scope>NUCLEOTIDE SEQUENCE [LARGE SCALE GENOMIC DNA]</scope>
    <source>
        <strain evidence="2">SW32</strain>
    </source>
</reference>
<gene>
    <name evidence="2" type="ORF">B9H00_08325</name>
</gene>
<dbReference type="Pfam" id="PF00496">
    <property type="entry name" value="SBP_bac_5"/>
    <property type="match status" value="1"/>
</dbReference>
<dbReference type="GO" id="GO:0043190">
    <property type="term" value="C:ATP-binding cassette (ABC) transporter complex"/>
    <property type="evidence" value="ECO:0007669"/>
    <property type="project" value="InterPro"/>
</dbReference>
<name>A0A240UPL0_9GAMM</name>
<dbReference type="CDD" id="cd08503">
    <property type="entry name" value="PBP2_NikA_DppA_OppA_like_17"/>
    <property type="match status" value="1"/>
</dbReference>
<dbReference type="InterPro" id="IPR030678">
    <property type="entry name" value="Peptide/Ni-bd"/>
</dbReference>
<dbReference type="EMBL" id="CP021358">
    <property type="protein sequence ID" value="ART63055.1"/>
    <property type="molecule type" value="Genomic_DNA"/>
</dbReference>
<dbReference type="KEGG" id="kma:B9H00_08325"/>
<dbReference type="PIRSF" id="PIRSF002741">
    <property type="entry name" value="MppA"/>
    <property type="match status" value="1"/>
</dbReference>
<dbReference type="InterPro" id="IPR000914">
    <property type="entry name" value="SBP_5_dom"/>
</dbReference>
<accession>A0A240UPL0</accession>
<evidence type="ECO:0000256" key="1">
    <source>
        <dbReference type="ARBA" id="ARBA00022729"/>
    </source>
</evidence>
<dbReference type="Gene3D" id="3.10.105.10">
    <property type="entry name" value="Dipeptide-binding Protein, Domain 3"/>
    <property type="match status" value="1"/>
</dbReference>
<protein>
    <submittedName>
        <fullName evidence="2">ABC transporter substrate-binding protein</fullName>
    </submittedName>
</protein>
<keyword evidence="1" id="KW-0732">Signal</keyword>
<dbReference type="InterPro" id="IPR039424">
    <property type="entry name" value="SBP_5"/>
</dbReference>
<dbReference type="GO" id="GO:0015833">
    <property type="term" value="P:peptide transport"/>
    <property type="evidence" value="ECO:0007669"/>
    <property type="project" value="TreeGrafter"/>
</dbReference>
<dbReference type="NCBIfam" id="TIGR01409">
    <property type="entry name" value="TAT_signal_seq"/>
    <property type="match status" value="1"/>
</dbReference>
<dbReference type="InterPro" id="IPR019546">
    <property type="entry name" value="TAT_signal_bac_arc"/>
</dbReference>
<dbReference type="GO" id="GO:0030288">
    <property type="term" value="C:outer membrane-bounded periplasmic space"/>
    <property type="evidence" value="ECO:0007669"/>
    <property type="project" value="UniProtKB-ARBA"/>
</dbReference>
<dbReference type="OrthoDB" id="9801912at2"/>
<sequence>MTHNKHGDDGFVSPEQSLQVYRAMQAGLSRRQALKMLGAAGIMAAGSGLWPGMATSWASEGAAQGTPKRGGRIRVAAHTSSSGESLDPALGSTAIDYVRAYTFYSGLTQFNEQLEPQPALAESFETTDNGGHWILTLRQGVTFHDGKPLTPQDVIYSMMRHKDPSVGSKALSQVNQLESVKALDDRRVEFTLASPNIELPSILAIPHLVIVPDGTTDFSKGIGTGPFKCQEFRPGVRSVAVRYEDYWRDGHPYLDAIELVGISDESARVNALLSGDVQMINNLTGRNADRVKQIEGRRVKATNSGNYTDLVMRVDQQPGSRPEFVEAMKYLFDREQIKRVALRGYGEIANDQPISPASPYYFDGLPQREYDPERAASLLKKAGVAGARVPIVVSPAANYSMEMGQLLQQSAAQAGLTINLDRVPSDGYWSNHWMKHPLGFGNVNPRPTANILLTQFFASSAPWNESGWKNEQFDQLLVAARSEPDLAKRQQMYADMQTLIHNKCGIGIPVFLSDVEGYDARLGGMDRTIPLGSFMGYMFAEYVWWNA</sequence>
<dbReference type="Gene3D" id="3.40.190.10">
    <property type="entry name" value="Periplasmic binding protein-like II"/>
    <property type="match status" value="1"/>
</dbReference>
<dbReference type="RefSeq" id="WP_086900266.1">
    <property type="nucleotide sequence ID" value="NZ_CP021358.1"/>
</dbReference>
<dbReference type="InterPro" id="IPR006311">
    <property type="entry name" value="TAT_signal"/>
</dbReference>
<keyword evidence="3" id="KW-1185">Reference proteome</keyword>
<dbReference type="AlphaFoldDB" id="A0A240UPL0"/>
<proteinExistence type="predicted"/>